<dbReference type="AlphaFoldDB" id="E3N9L6"/>
<name>E3N9L6_CAERE</name>
<dbReference type="HOGENOM" id="CLU_1327475_0_0_1"/>
<reference evidence="1" key="1">
    <citation type="submission" date="2007-07" db="EMBL/GenBank/DDBJ databases">
        <title>PCAP assembly of the Caenorhabditis remanei genome.</title>
        <authorList>
            <consortium name="The Caenorhabditis remanei Sequencing Consortium"/>
            <person name="Wilson R.K."/>
        </authorList>
    </citation>
    <scope>NUCLEOTIDE SEQUENCE [LARGE SCALE GENOMIC DNA]</scope>
    <source>
        <strain evidence="1">PB4641</strain>
    </source>
</reference>
<evidence type="ECO:0000313" key="2">
    <source>
        <dbReference type="Proteomes" id="UP000008281"/>
    </source>
</evidence>
<dbReference type="RefSeq" id="XP_003094897.2">
    <property type="nucleotide sequence ID" value="XM_003094849.2"/>
</dbReference>
<gene>
    <name evidence="1" type="ORF">CRE_01309</name>
</gene>
<sequence>MNPTCSFQDPLVQALQAERQTHNATKIENKELIQQLKIMNVAMREMLEEREAIQKKNWELHKQLAKENLECSQKILQLTEQLKKVTEERDWLAGSRILELQEQAKEDILRIQKLQEESQRNAQCLQGLVLELQKTKKPKADPATLTTTEIESIYYETLDSMKIREKERLEDNVYAIDLMAEYSKRRFEDMNQIESAGGAGAGVEDEA</sequence>
<protein>
    <submittedName>
        <fullName evidence="1">Uncharacterized protein</fullName>
    </submittedName>
</protein>
<dbReference type="KEGG" id="crq:GCK72_015897"/>
<accession>E3N9L6</accession>
<dbReference type="EMBL" id="DS268567">
    <property type="protein sequence ID" value="EFO90413.1"/>
    <property type="molecule type" value="Genomic_DNA"/>
</dbReference>
<keyword evidence="2" id="KW-1185">Reference proteome</keyword>
<proteinExistence type="predicted"/>
<dbReference type="CTD" id="9806071"/>
<evidence type="ECO:0000313" key="1">
    <source>
        <dbReference type="EMBL" id="EFO90413.1"/>
    </source>
</evidence>
<dbReference type="Proteomes" id="UP000008281">
    <property type="component" value="Unassembled WGS sequence"/>
</dbReference>
<dbReference type="GeneID" id="9806071"/>
<organism evidence="2">
    <name type="scientific">Caenorhabditis remanei</name>
    <name type="common">Caenorhabditis vulgaris</name>
    <dbReference type="NCBI Taxonomy" id="31234"/>
    <lineage>
        <taxon>Eukaryota</taxon>
        <taxon>Metazoa</taxon>
        <taxon>Ecdysozoa</taxon>
        <taxon>Nematoda</taxon>
        <taxon>Chromadorea</taxon>
        <taxon>Rhabditida</taxon>
        <taxon>Rhabditina</taxon>
        <taxon>Rhabditomorpha</taxon>
        <taxon>Rhabditoidea</taxon>
        <taxon>Rhabditidae</taxon>
        <taxon>Peloderinae</taxon>
        <taxon>Caenorhabditis</taxon>
    </lineage>
</organism>